<accession>A0A366F712</accession>
<dbReference type="InterPro" id="IPR051686">
    <property type="entry name" value="Lipoprotein_DolP"/>
</dbReference>
<dbReference type="EMBL" id="QNRK01000019">
    <property type="protein sequence ID" value="RBP10424.1"/>
    <property type="molecule type" value="Genomic_DNA"/>
</dbReference>
<dbReference type="SMART" id="SM00749">
    <property type="entry name" value="BON"/>
    <property type="match status" value="3"/>
</dbReference>
<dbReference type="Gene3D" id="3.30.1340.30">
    <property type="match status" value="3"/>
</dbReference>
<dbReference type="PANTHER" id="PTHR34606">
    <property type="entry name" value="BON DOMAIN-CONTAINING PROTEIN"/>
    <property type="match status" value="1"/>
</dbReference>
<dbReference type="OrthoDB" id="870892at2"/>
<evidence type="ECO:0000256" key="1">
    <source>
        <dbReference type="ARBA" id="ARBA00022729"/>
    </source>
</evidence>
<name>A0A366F712_9HYPH</name>
<organism evidence="3 4">
    <name type="scientific">Roseiarcus fermentans</name>
    <dbReference type="NCBI Taxonomy" id="1473586"/>
    <lineage>
        <taxon>Bacteria</taxon>
        <taxon>Pseudomonadati</taxon>
        <taxon>Pseudomonadota</taxon>
        <taxon>Alphaproteobacteria</taxon>
        <taxon>Hyphomicrobiales</taxon>
        <taxon>Roseiarcaceae</taxon>
        <taxon>Roseiarcus</taxon>
    </lineage>
</organism>
<dbReference type="InterPro" id="IPR014004">
    <property type="entry name" value="Transpt-assoc_nodulatn_dom_bac"/>
</dbReference>
<comment type="caution">
    <text evidence="3">The sequence shown here is derived from an EMBL/GenBank/DDBJ whole genome shotgun (WGS) entry which is preliminary data.</text>
</comment>
<dbReference type="RefSeq" id="WP_113890543.1">
    <property type="nucleotide sequence ID" value="NZ_QNRK01000019.1"/>
</dbReference>
<feature type="domain" description="BON" evidence="2">
    <location>
        <begin position="149"/>
        <end position="217"/>
    </location>
</feature>
<reference evidence="3 4" key="1">
    <citation type="submission" date="2018-06" db="EMBL/GenBank/DDBJ databases">
        <title>Genomic Encyclopedia of Type Strains, Phase IV (KMG-IV): sequencing the most valuable type-strain genomes for metagenomic binning, comparative biology and taxonomic classification.</title>
        <authorList>
            <person name="Goeker M."/>
        </authorList>
    </citation>
    <scope>NUCLEOTIDE SEQUENCE [LARGE SCALE GENOMIC DNA]</scope>
    <source>
        <strain evidence="3 4">DSM 24875</strain>
    </source>
</reference>
<feature type="domain" description="BON" evidence="2">
    <location>
        <begin position="78"/>
        <end position="146"/>
    </location>
</feature>
<dbReference type="PANTHER" id="PTHR34606:SF4">
    <property type="entry name" value="OUTER MEMBRANE LIPOPROTEIN DOLP"/>
    <property type="match status" value="1"/>
</dbReference>
<sequence>MLTDSDLKKAVLDELSWEPSVDAAHIGVTANAGVVTLTGHVANYTHKLGAEKAASRVKGVKAVVEEIEVKLPYDIKRSDEDIALAAIDRISWNSSIPDNAIQVKVEKGWVTLAGTVDWHFEKEEAEQDIRALSGVVGVSNQVLVRPTISATNVKNDIEQALHRSWYYDPDTIQVNAQGGKIKLTGKVTTWNARRLAGSTAWSAPGAISVDNAITVSN</sequence>
<dbReference type="AlphaFoldDB" id="A0A366F712"/>
<evidence type="ECO:0000313" key="4">
    <source>
        <dbReference type="Proteomes" id="UP000253529"/>
    </source>
</evidence>
<protein>
    <submittedName>
        <fullName evidence="3">Osmotically-inducible protein OsmY</fullName>
    </submittedName>
</protein>
<dbReference type="Proteomes" id="UP000253529">
    <property type="component" value="Unassembled WGS sequence"/>
</dbReference>
<dbReference type="PROSITE" id="PS50914">
    <property type="entry name" value="BON"/>
    <property type="match status" value="3"/>
</dbReference>
<gene>
    <name evidence="3" type="ORF">DFR50_11995</name>
</gene>
<dbReference type="Pfam" id="PF04972">
    <property type="entry name" value="BON"/>
    <property type="match status" value="3"/>
</dbReference>
<keyword evidence="4" id="KW-1185">Reference proteome</keyword>
<proteinExistence type="predicted"/>
<evidence type="ECO:0000313" key="3">
    <source>
        <dbReference type="EMBL" id="RBP10424.1"/>
    </source>
</evidence>
<dbReference type="InterPro" id="IPR007055">
    <property type="entry name" value="BON_dom"/>
</dbReference>
<keyword evidence="1" id="KW-0732">Signal</keyword>
<evidence type="ECO:0000259" key="2">
    <source>
        <dbReference type="PROSITE" id="PS50914"/>
    </source>
</evidence>
<feature type="domain" description="BON" evidence="2">
    <location>
        <begin position="3"/>
        <end position="71"/>
    </location>
</feature>